<dbReference type="GO" id="GO:0008270">
    <property type="term" value="F:zinc ion binding"/>
    <property type="evidence" value="ECO:0007669"/>
    <property type="project" value="InterPro"/>
</dbReference>
<evidence type="ECO:0000256" key="2">
    <source>
        <dbReference type="SAM" id="MobiDB-lite"/>
    </source>
</evidence>
<keyword evidence="1" id="KW-0539">Nucleus</keyword>
<reference evidence="5" key="1">
    <citation type="journal article" date="2015" name="Genome Announc.">
        <title>Draft genome sequence of the cellulolytic fungus Chaetomium globosum.</title>
        <authorList>
            <person name="Cuomo C.A."/>
            <person name="Untereiner W.A."/>
            <person name="Ma L.-J."/>
            <person name="Grabherr M."/>
            <person name="Birren B.W."/>
        </authorList>
    </citation>
    <scope>NUCLEOTIDE SEQUENCE [LARGE SCALE GENOMIC DNA]</scope>
    <source>
        <strain evidence="5">ATCC 6205 / CBS 148.51 / DSM 1962 / NBRC 6347 / NRRL 1970</strain>
    </source>
</reference>
<dbReference type="OMA" id="FRNFTRE"/>
<dbReference type="InParanoid" id="Q2GRV9"/>
<dbReference type="Proteomes" id="UP000001056">
    <property type="component" value="Unassembled WGS sequence"/>
</dbReference>
<feature type="domain" description="Zn(2)-C6 fungal-type" evidence="3">
    <location>
        <begin position="44"/>
        <end position="74"/>
    </location>
</feature>
<organism evidence="4 5">
    <name type="scientific">Chaetomium globosum (strain ATCC 6205 / CBS 148.51 / DSM 1962 / NBRC 6347 / NRRL 1970)</name>
    <name type="common">Soil fungus</name>
    <dbReference type="NCBI Taxonomy" id="306901"/>
    <lineage>
        <taxon>Eukaryota</taxon>
        <taxon>Fungi</taxon>
        <taxon>Dikarya</taxon>
        <taxon>Ascomycota</taxon>
        <taxon>Pezizomycotina</taxon>
        <taxon>Sordariomycetes</taxon>
        <taxon>Sordariomycetidae</taxon>
        <taxon>Sordariales</taxon>
        <taxon>Chaetomiaceae</taxon>
        <taxon>Chaetomium</taxon>
    </lineage>
</organism>
<feature type="compositionally biased region" description="Low complexity" evidence="2">
    <location>
        <begin position="1"/>
        <end position="22"/>
    </location>
</feature>
<proteinExistence type="predicted"/>
<protein>
    <recommendedName>
        <fullName evidence="3">Zn(2)-C6 fungal-type domain-containing protein</fullName>
    </recommendedName>
</protein>
<accession>Q2GRV9</accession>
<evidence type="ECO:0000259" key="3">
    <source>
        <dbReference type="PROSITE" id="PS50048"/>
    </source>
</evidence>
<name>Q2GRV9_CHAGB</name>
<dbReference type="SMART" id="SM00066">
    <property type="entry name" value="GAL4"/>
    <property type="match status" value="1"/>
</dbReference>
<dbReference type="AlphaFoldDB" id="Q2GRV9"/>
<dbReference type="eggNOG" id="ENOG502SNQY">
    <property type="taxonomic scope" value="Eukaryota"/>
</dbReference>
<dbReference type="InterPro" id="IPR001138">
    <property type="entry name" value="Zn2Cys6_DnaBD"/>
</dbReference>
<dbReference type="PRINTS" id="PR00755">
    <property type="entry name" value="AFLATOXINBRP"/>
</dbReference>
<keyword evidence="5" id="KW-1185">Reference proteome</keyword>
<sequence length="404" mass="45106">MSNPTSHSPNSETSSSSDSSSSAEREPVRKRPVPGRGHRKSKKGCFSCKKRRVKCSEELPSCRGCRRLGLDCLYPPSPQLALSLSRNPSSCPSTFRLEDLRFFHHFLTAAYPSLPFGLDDIWQSVAAMAHEYDFLAHSIIGLAAQHLTTCTTSDFSIQALDHRVSAIGALNEALSKPCLSRSDADARFAAAIALTFQSSYMPDGMMDFFRMLRGWMVIQTTLVSAMGETMFHAIKEETYVNSMGKLLGAAEDLDESEQKELQQTLRDFIASLRLIAPQCRSAAELHYVASLERIARVGEVSPVDACLELVPFYAVTNDMDTEEFNNFTNPTNFTAQVLLVHFWMLTHVLHRHSLGPARTSLPVRDEIIFQWVETAACSLPRSHKRYVLWPLGMARLGTELPQKV</sequence>
<feature type="compositionally biased region" description="Basic residues" evidence="2">
    <location>
        <begin position="30"/>
        <end position="43"/>
    </location>
</feature>
<dbReference type="InterPro" id="IPR053157">
    <property type="entry name" value="Sterol_Uptake_Regulator"/>
</dbReference>
<dbReference type="EMBL" id="CH408034">
    <property type="protein sequence ID" value="EAQ85281.1"/>
    <property type="molecule type" value="Genomic_DNA"/>
</dbReference>
<dbReference type="PROSITE" id="PS00463">
    <property type="entry name" value="ZN2_CY6_FUNGAL_1"/>
    <property type="match status" value="1"/>
</dbReference>
<dbReference type="PROSITE" id="PS50048">
    <property type="entry name" value="ZN2_CY6_FUNGAL_2"/>
    <property type="match status" value="1"/>
</dbReference>
<dbReference type="HOGENOM" id="CLU_027371_0_0_1"/>
<dbReference type="GeneID" id="4395229"/>
<dbReference type="CDD" id="cd00067">
    <property type="entry name" value="GAL4"/>
    <property type="match status" value="1"/>
</dbReference>
<evidence type="ECO:0000313" key="4">
    <source>
        <dbReference type="EMBL" id="EAQ85281.1"/>
    </source>
</evidence>
<dbReference type="PANTHER" id="PTHR47784:SF7">
    <property type="entry name" value="ZN(II)2CYS6 TRANSCRIPTION FACTOR (EUROFUNG)"/>
    <property type="match status" value="1"/>
</dbReference>
<evidence type="ECO:0000256" key="1">
    <source>
        <dbReference type="ARBA" id="ARBA00023242"/>
    </source>
</evidence>
<dbReference type="InterPro" id="IPR036864">
    <property type="entry name" value="Zn2-C6_fun-type_DNA-bd_sf"/>
</dbReference>
<dbReference type="RefSeq" id="XP_001227222.1">
    <property type="nucleotide sequence ID" value="XM_001227221.1"/>
</dbReference>
<dbReference type="PANTHER" id="PTHR47784">
    <property type="entry name" value="STEROL UPTAKE CONTROL PROTEIN 2"/>
    <property type="match status" value="1"/>
</dbReference>
<feature type="region of interest" description="Disordered" evidence="2">
    <location>
        <begin position="1"/>
        <end position="43"/>
    </location>
</feature>
<gene>
    <name evidence="4" type="ORF">CHGG_09295</name>
</gene>
<dbReference type="VEuPathDB" id="FungiDB:CHGG_09295"/>
<dbReference type="GO" id="GO:0001228">
    <property type="term" value="F:DNA-binding transcription activator activity, RNA polymerase II-specific"/>
    <property type="evidence" value="ECO:0007669"/>
    <property type="project" value="TreeGrafter"/>
</dbReference>
<dbReference type="OrthoDB" id="416217at2759"/>
<dbReference type="SUPFAM" id="SSF57701">
    <property type="entry name" value="Zn2/Cys6 DNA-binding domain"/>
    <property type="match status" value="1"/>
</dbReference>
<dbReference type="Gene3D" id="4.10.240.10">
    <property type="entry name" value="Zn(2)-C6 fungal-type DNA-binding domain"/>
    <property type="match status" value="1"/>
</dbReference>
<evidence type="ECO:0000313" key="5">
    <source>
        <dbReference type="Proteomes" id="UP000001056"/>
    </source>
</evidence>
<dbReference type="Pfam" id="PF00172">
    <property type="entry name" value="Zn_clus"/>
    <property type="match status" value="1"/>
</dbReference>